<evidence type="ECO:0000313" key="6">
    <source>
        <dbReference type="Proteomes" id="UP000316426"/>
    </source>
</evidence>
<dbReference type="Gene3D" id="3.30.1120.10">
    <property type="match status" value="1"/>
</dbReference>
<dbReference type="Gene3D" id="3.40.720.10">
    <property type="entry name" value="Alkaline Phosphatase, subunit A"/>
    <property type="match status" value="1"/>
</dbReference>
<dbReference type="InterPro" id="IPR000917">
    <property type="entry name" value="Sulfatase_N"/>
</dbReference>
<feature type="domain" description="Sulfatase N-terminal" evidence="4">
    <location>
        <begin position="24"/>
        <end position="350"/>
    </location>
</feature>
<evidence type="ECO:0000256" key="3">
    <source>
        <dbReference type="SAM" id="SignalP"/>
    </source>
</evidence>
<feature type="signal peptide" evidence="3">
    <location>
        <begin position="1"/>
        <end position="19"/>
    </location>
</feature>
<dbReference type="GO" id="GO:0004065">
    <property type="term" value="F:arylsulfatase activity"/>
    <property type="evidence" value="ECO:0007669"/>
    <property type="project" value="UniProtKB-EC"/>
</dbReference>
<accession>A0A518K4M9</accession>
<comment type="similarity">
    <text evidence="1">Belongs to the sulfatase family.</text>
</comment>
<dbReference type="RefSeq" id="WP_145108561.1">
    <property type="nucleotide sequence ID" value="NZ_CP036349.1"/>
</dbReference>
<dbReference type="Pfam" id="PF00884">
    <property type="entry name" value="Sulfatase"/>
    <property type="match status" value="1"/>
</dbReference>
<organism evidence="5 6">
    <name type="scientific">Botrimarina mediterranea</name>
    <dbReference type="NCBI Taxonomy" id="2528022"/>
    <lineage>
        <taxon>Bacteria</taxon>
        <taxon>Pseudomonadati</taxon>
        <taxon>Planctomycetota</taxon>
        <taxon>Planctomycetia</taxon>
        <taxon>Pirellulales</taxon>
        <taxon>Lacipirellulaceae</taxon>
        <taxon>Botrimarina</taxon>
    </lineage>
</organism>
<dbReference type="KEGG" id="bmei:Spa11_09360"/>
<keyword evidence="6" id="KW-1185">Reference proteome</keyword>
<dbReference type="CDD" id="cd16145">
    <property type="entry name" value="ARS_like"/>
    <property type="match status" value="1"/>
</dbReference>
<sequence precursor="true">MRLLALALLFCSFASINVAADRLPNIVFVLADDLGYGDLSCFGQQRFTTPRLDELAARGMKLTQHYAGSTVCAPSRCALMTGLHTGHCAVRGNRERQPEGQEPMPGDAVTMADLLKRAGYATGAFGKWGLGYPGSESDPLRSGFDEFFGYNCQRHAHRYYTDYLWDGDRRIDIESDVYTHDLIFDRALDFIRDHQDGPFFCFLPVTLPHAAMEAPEEDRAPFRQEFAQFENNVGKYAGAEVVNPIASFPAMVRRLDGDVGRLVDLLGELGIDDNTIVVFTSDNGPHREGGHDPEFFDSNGPLRGHKRDLYEGGVRAPTIVSWPGHVAAGVESDILSAGWDWLPTFCELAGDTTPGGLDGVSLAPTLTGAGEQQQHAYLYWEFHEQGGKQAVRRGPWKAVRLGANKNPHAAPELYNLDNDPGETTNLAESEPAILAELVQLMAEAHRPAPSYGFGTAKR</sequence>
<dbReference type="Proteomes" id="UP000316426">
    <property type="component" value="Chromosome"/>
</dbReference>
<dbReference type="PANTHER" id="PTHR42693">
    <property type="entry name" value="ARYLSULFATASE FAMILY MEMBER"/>
    <property type="match status" value="1"/>
</dbReference>
<evidence type="ECO:0000313" key="5">
    <source>
        <dbReference type="EMBL" id="QDV72754.1"/>
    </source>
</evidence>
<name>A0A518K4M9_9BACT</name>
<dbReference type="InterPro" id="IPR017850">
    <property type="entry name" value="Alkaline_phosphatase_core_sf"/>
</dbReference>
<dbReference type="EC" id="3.1.6.1" evidence="5"/>
<reference evidence="5 6" key="1">
    <citation type="submission" date="2019-02" db="EMBL/GenBank/DDBJ databases">
        <title>Deep-cultivation of Planctomycetes and their phenomic and genomic characterization uncovers novel biology.</title>
        <authorList>
            <person name="Wiegand S."/>
            <person name="Jogler M."/>
            <person name="Boedeker C."/>
            <person name="Pinto D."/>
            <person name="Vollmers J."/>
            <person name="Rivas-Marin E."/>
            <person name="Kohn T."/>
            <person name="Peeters S.H."/>
            <person name="Heuer A."/>
            <person name="Rast P."/>
            <person name="Oberbeckmann S."/>
            <person name="Bunk B."/>
            <person name="Jeske O."/>
            <person name="Meyerdierks A."/>
            <person name="Storesund J.E."/>
            <person name="Kallscheuer N."/>
            <person name="Luecker S."/>
            <person name="Lage O.M."/>
            <person name="Pohl T."/>
            <person name="Merkel B.J."/>
            <person name="Hornburger P."/>
            <person name="Mueller R.-W."/>
            <person name="Bruemmer F."/>
            <person name="Labrenz M."/>
            <person name="Spormann A.M."/>
            <person name="Op den Camp H."/>
            <person name="Overmann J."/>
            <person name="Amann R."/>
            <person name="Jetten M.S.M."/>
            <person name="Mascher T."/>
            <person name="Medema M.H."/>
            <person name="Devos D.P."/>
            <person name="Kaster A.-K."/>
            <person name="Ovreas L."/>
            <person name="Rohde M."/>
            <person name="Galperin M.Y."/>
            <person name="Jogler C."/>
        </authorList>
    </citation>
    <scope>NUCLEOTIDE SEQUENCE [LARGE SCALE GENOMIC DNA]</scope>
    <source>
        <strain evidence="5 6">Spa11</strain>
    </source>
</reference>
<keyword evidence="2 5" id="KW-0378">Hydrolase</keyword>
<evidence type="ECO:0000259" key="4">
    <source>
        <dbReference type="Pfam" id="PF00884"/>
    </source>
</evidence>
<feature type="chain" id="PRO_5022231279" evidence="3">
    <location>
        <begin position="20"/>
        <end position="458"/>
    </location>
</feature>
<dbReference type="SUPFAM" id="SSF53649">
    <property type="entry name" value="Alkaline phosphatase-like"/>
    <property type="match status" value="1"/>
</dbReference>
<keyword evidence="3" id="KW-0732">Signal</keyword>
<proteinExistence type="inferred from homology"/>
<dbReference type="EMBL" id="CP036349">
    <property type="protein sequence ID" value="QDV72754.1"/>
    <property type="molecule type" value="Genomic_DNA"/>
</dbReference>
<dbReference type="PANTHER" id="PTHR42693:SF53">
    <property type="entry name" value="ENDO-4-O-SULFATASE"/>
    <property type="match status" value="1"/>
</dbReference>
<dbReference type="AlphaFoldDB" id="A0A518K4M9"/>
<evidence type="ECO:0000256" key="2">
    <source>
        <dbReference type="ARBA" id="ARBA00022801"/>
    </source>
</evidence>
<dbReference type="InterPro" id="IPR050738">
    <property type="entry name" value="Sulfatase"/>
</dbReference>
<gene>
    <name evidence="5" type="primary">atsA_2</name>
    <name evidence="5" type="ORF">Spa11_09360</name>
</gene>
<evidence type="ECO:0000256" key="1">
    <source>
        <dbReference type="ARBA" id="ARBA00008779"/>
    </source>
</evidence>
<protein>
    <submittedName>
        <fullName evidence="5">Arylsulfatase</fullName>
        <ecNumber evidence="5">3.1.6.1</ecNumber>
    </submittedName>
</protein>